<evidence type="ECO:0000256" key="4">
    <source>
        <dbReference type="ARBA" id="ARBA00022801"/>
    </source>
</evidence>
<dbReference type="eggNOG" id="COG0705">
    <property type="taxonomic scope" value="Bacteria"/>
</dbReference>
<keyword evidence="4" id="KW-0378">Hydrolase</keyword>
<keyword evidence="5 7" id="KW-1133">Transmembrane helix</keyword>
<evidence type="ECO:0000256" key="5">
    <source>
        <dbReference type="ARBA" id="ARBA00022989"/>
    </source>
</evidence>
<dbReference type="Pfam" id="PF20216">
    <property type="entry name" value="DUF6576"/>
    <property type="match status" value="1"/>
</dbReference>
<dbReference type="AlphaFoldDB" id="D5ELK3"/>
<feature type="transmembrane region" description="Helical" evidence="7">
    <location>
        <begin position="76"/>
        <end position="102"/>
    </location>
</feature>
<feature type="transmembrane region" description="Helical" evidence="7">
    <location>
        <begin position="114"/>
        <end position="132"/>
    </location>
</feature>
<dbReference type="GO" id="GO:0004252">
    <property type="term" value="F:serine-type endopeptidase activity"/>
    <property type="evidence" value="ECO:0007669"/>
    <property type="project" value="InterPro"/>
</dbReference>
<dbReference type="HOGENOM" id="CLU_055068_4_0_0"/>
<sequence>MLYDRPYMRQNEPAGNSRFGQRPAYLILLFVTVGIFILQQLLNVLFPGASGRGNGFLTQWFALSGYGFQQFKLWTIWTYGFLHSTQGFFHILGNMLGLFFIGRMIEPVLGKAKFVGLYFSGALLGGLAYLFFHFNDGFPVVGASAAVLALLSFFCLLQPERPITLLLFFVLPVTIKPKWLFWAVLVISALGAIAYELPSMLESGHMTSPVAHSAHLGGMIAGILFYRYIYVGNGLPFLFKQRSSGSAAEPPQWFKSRPKSTQNLNYRVNRDSRQDLQAEVDRILDKINSSGFGALTEAEKSTLERAKDILSK</sequence>
<dbReference type="GO" id="GO:0016020">
    <property type="term" value="C:membrane"/>
    <property type="evidence" value="ECO:0007669"/>
    <property type="project" value="UniProtKB-SubCell"/>
</dbReference>
<evidence type="ECO:0000259" key="8">
    <source>
        <dbReference type="Pfam" id="PF01694"/>
    </source>
</evidence>
<evidence type="ECO:0000256" key="1">
    <source>
        <dbReference type="ARBA" id="ARBA00004141"/>
    </source>
</evidence>
<keyword evidence="3 7" id="KW-0812">Transmembrane</keyword>
<keyword evidence="11" id="KW-1185">Reference proteome</keyword>
<keyword evidence="6 7" id="KW-0472">Membrane</keyword>
<dbReference type="MEROPS" id="S54.025"/>
<comment type="subcellular location">
    <subcellularLocation>
        <location evidence="1">Membrane</location>
        <topology evidence="1">Multi-pass membrane protein</topology>
    </subcellularLocation>
</comment>
<feature type="transmembrane region" description="Helical" evidence="7">
    <location>
        <begin position="138"/>
        <end position="158"/>
    </location>
</feature>
<dbReference type="RefSeq" id="WP_013043861.1">
    <property type="nucleotide sequence ID" value="NC_014008.1"/>
</dbReference>
<dbReference type="Pfam" id="PF01694">
    <property type="entry name" value="Rhomboid"/>
    <property type="match status" value="1"/>
</dbReference>
<dbReference type="OrthoDB" id="9813074at2"/>
<feature type="transmembrane region" description="Helical" evidence="7">
    <location>
        <begin position="24"/>
        <end position="42"/>
    </location>
</feature>
<dbReference type="KEGG" id="caa:Caka_2121"/>
<dbReference type="InterPro" id="IPR035952">
    <property type="entry name" value="Rhomboid-like_sf"/>
</dbReference>
<evidence type="ECO:0000313" key="11">
    <source>
        <dbReference type="Proteomes" id="UP000000925"/>
    </source>
</evidence>
<evidence type="ECO:0000256" key="6">
    <source>
        <dbReference type="ARBA" id="ARBA00023136"/>
    </source>
</evidence>
<comment type="similarity">
    <text evidence="2">Belongs to the peptidase S54 family.</text>
</comment>
<dbReference type="SUPFAM" id="SSF144091">
    <property type="entry name" value="Rhomboid-like"/>
    <property type="match status" value="1"/>
</dbReference>
<dbReference type="Proteomes" id="UP000000925">
    <property type="component" value="Chromosome"/>
</dbReference>
<evidence type="ECO:0000256" key="3">
    <source>
        <dbReference type="ARBA" id="ARBA00022692"/>
    </source>
</evidence>
<dbReference type="PANTHER" id="PTHR43731">
    <property type="entry name" value="RHOMBOID PROTEASE"/>
    <property type="match status" value="1"/>
</dbReference>
<dbReference type="InterPro" id="IPR022764">
    <property type="entry name" value="Peptidase_S54_rhomboid_dom"/>
</dbReference>
<evidence type="ECO:0000256" key="7">
    <source>
        <dbReference type="SAM" id="Phobius"/>
    </source>
</evidence>
<dbReference type="InterPro" id="IPR046483">
    <property type="entry name" value="DUF6576"/>
</dbReference>
<feature type="domain" description="DUF6576" evidence="9">
    <location>
        <begin position="272"/>
        <end position="305"/>
    </location>
</feature>
<gene>
    <name evidence="10" type="ordered locus">Caka_2121</name>
</gene>
<accession>D5ELK3</accession>
<dbReference type="PANTHER" id="PTHR43731:SF14">
    <property type="entry name" value="PRESENILIN-ASSOCIATED RHOMBOID-LIKE PROTEIN, MITOCHONDRIAL"/>
    <property type="match status" value="1"/>
</dbReference>
<organism evidence="10 11">
    <name type="scientific">Coraliomargarita akajimensis (strain DSM 45221 / IAM 15411 / JCM 23193 / KCTC 12865 / 04OKA010-24)</name>
    <dbReference type="NCBI Taxonomy" id="583355"/>
    <lineage>
        <taxon>Bacteria</taxon>
        <taxon>Pseudomonadati</taxon>
        <taxon>Verrucomicrobiota</taxon>
        <taxon>Opitutia</taxon>
        <taxon>Puniceicoccales</taxon>
        <taxon>Coraliomargaritaceae</taxon>
        <taxon>Coraliomargarita</taxon>
    </lineage>
</organism>
<name>D5ELK3_CORAD</name>
<feature type="domain" description="Peptidase S54 rhomboid" evidence="8">
    <location>
        <begin position="71"/>
        <end position="227"/>
    </location>
</feature>
<reference evidence="10 11" key="1">
    <citation type="journal article" date="2010" name="Stand. Genomic Sci.">
        <title>Complete genome sequence of Coraliomargarita akajimensis type strain (04OKA010-24).</title>
        <authorList>
            <person name="Mavromatis K."/>
            <person name="Abt B."/>
            <person name="Brambilla E."/>
            <person name="Lapidus A."/>
            <person name="Copeland A."/>
            <person name="Deshpande S."/>
            <person name="Nolan M."/>
            <person name="Lucas S."/>
            <person name="Tice H."/>
            <person name="Cheng J.F."/>
            <person name="Han C."/>
            <person name="Detter J.C."/>
            <person name="Woyke T."/>
            <person name="Goodwin L."/>
            <person name="Pitluck S."/>
            <person name="Held B."/>
            <person name="Brettin T."/>
            <person name="Tapia R."/>
            <person name="Ivanova N."/>
            <person name="Mikhailova N."/>
            <person name="Pati A."/>
            <person name="Liolios K."/>
            <person name="Chen A."/>
            <person name="Palaniappan K."/>
            <person name="Land M."/>
            <person name="Hauser L."/>
            <person name="Chang Y.J."/>
            <person name="Jeffries C.D."/>
            <person name="Rohde M."/>
            <person name="Goker M."/>
            <person name="Bristow J."/>
            <person name="Eisen J.A."/>
            <person name="Markowitz V."/>
            <person name="Hugenholtz P."/>
            <person name="Klenk H.P."/>
            <person name="Kyrpides N.C."/>
        </authorList>
    </citation>
    <scope>NUCLEOTIDE SEQUENCE [LARGE SCALE GENOMIC DNA]</scope>
    <source>
        <strain evidence="11">DSM 45221 / IAM 15411 / JCM 23193 / KCTC 12865</strain>
    </source>
</reference>
<dbReference type="Gene3D" id="1.20.1540.10">
    <property type="entry name" value="Rhomboid-like"/>
    <property type="match status" value="1"/>
</dbReference>
<proteinExistence type="inferred from homology"/>
<dbReference type="EMBL" id="CP001998">
    <property type="protein sequence ID" value="ADE55139.1"/>
    <property type="molecule type" value="Genomic_DNA"/>
</dbReference>
<dbReference type="InterPro" id="IPR050925">
    <property type="entry name" value="Rhomboid_protease_S54"/>
</dbReference>
<feature type="transmembrane region" description="Helical" evidence="7">
    <location>
        <begin position="210"/>
        <end position="230"/>
    </location>
</feature>
<evidence type="ECO:0000313" key="10">
    <source>
        <dbReference type="EMBL" id="ADE55139.1"/>
    </source>
</evidence>
<evidence type="ECO:0000259" key="9">
    <source>
        <dbReference type="Pfam" id="PF20216"/>
    </source>
</evidence>
<evidence type="ECO:0000256" key="2">
    <source>
        <dbReference type="ARBA" id="ARBA00009045"/>
    </source>
</evidence>
<feature type="transmembrane region" description="Helical" evidence="7">
    <location>
        <begin position="179"/>
        <end position="198"/>
    </location>
</feature>
<protein>
    <submittedName>
        <fullName evidence="10">Rhomboid family protein</fullName>
    </submittedName>
</protein>
<dbReference type="STRING" id="583355.Caka_2121"/>